<reference evidence="6 7" key="1">
    <citation type="journal article" date="2023" name="G3 (Bethesda)">
        <title>A chromosome-length genome assembly and annotation of blackberry (Rubus argutus, cv. 'Hillquist').</title>
        <authorList>
            <person name="Bruna T."/>
            <person name="Aryal R."/>
            <person name="Dudchenko O."/>
            <person name="Sargent D.J."/>
            <person name="Mead D."/>
            <person name="Buti M."/>
            <person name="Cavallini A."/>
            <person name="Hytonen T."/>
            <person name="Andres J."/>
            <person name="Pham M."/>
            <person name="Weisz D."/>
            <person name="Mascagni F."/>
            <person name="Usai G."/>
            <person name="Natali L."/>
            <person name="Bassil N."/>
            <person name="Fernandez G.E."/>
            <person name="Lomsadze A."/>
            <person name="Armour M."/>
            <person name="Olukolu B."/>
            <person name="Poorten T."/>
            <person name="Britton C."/>
            <person name="Davik J."/>
            <person name="Ashrafi H."/>
            <person name="Aiden E.L."/>
            <person name="Borodovsky M."/>
            <person name="Worthington M."/>
        </authorList>
    </citation>
    <scope>NUCLEOTIDE SEQUENCE [LARGE SCALE GENOMIC DNA]</scope>
    <source>
        <strain evidence="6">PI 553951</strain>
    </source>
</reference>
<dbReference type="CDD" id="cd03784">
    <property type="entry name" value="GT1_Gtf-like"/>
    <property type="match status" value="1"/>
</dbReference>
<dbReference type="EMBL" id="JBEDUW010000003">
    <property type="protein sequence ID" value="KAK9940750.1"/>
    <property type="molecule type" value="Genomic_DNA"/>
</dbReference>
<evidence type="ECO:0000256" key="4">
    <source>
        <dbReference type="RuleBase" id="RU003718"/>
    </source>
</evidence>
<keyword evidence="2 4" id="KW-0328">Glycosyltransferase</keyword>
<evidence type="ECO:0000256" key="5">
    <source>
        <dbReference type="RuleBase" id="RU362057"/>
    </source>
</evidence>
<dbReference type="InterPro" id="IPR035595">
    <property type="entry name" value="UDP_glycos_trans_CS"/>
</dbReference>
<keyword evidence="3 4" id="KW-0808">Transferase</keyword>
<name>A0AAW1XXE5_RUBAR</name>
<evidence type="ECO:0000313" key="7">
    <source>
        <dbReference type="Proteomes" id="UP001457282"/>
    </source>
</evidence>
<comment type="similarity">
    <text evidence="1 4">Belongs to the UDP-glycosyltransferase family.</text>
</comment>
<dbReference type="GO" id="GO:0035251">
    <property type="term" value="F:UDP-glucosyltransferase activity"/>
    <property type="evidence" value="ECO:0007669"/>
    <property type="project" value="InterPro"/>
</dbReference>
<keyword evidence="7" id="KW-1185">Reference proteome</keyword>
<dbReference type="FunFam" id="3.40.50.2000:FF:000056">
    <property type="entry name" value="Glycosyltransferase"/>
    <property type="match status" value="1"/>
</dbReference>
<comment type="caution">
    <text evidence="6">The sequence shown here is derived from an EMBL/GenBank/DDBJ whole genome shotgun (WGS) entry which is preliminary data.</text>
</comment>
<protein>
    <recommendedName>
        <fullName evidence="5">Glycosyltransferase</fullName>
        <ecNumber evidence="5">2.4.1.-</ecNumber>
    </recommendedName>
</protein>
<dbReference type="PROSITE" id="PS00375">
    <property type="entry name" value="UDPGT"/>
    <property type="match status" value="1"/>
</dbReference>
<dbReference type="InterPro" id="IPR002213">
    <property type="entry name" value="UDP_glucos_trans"/>
</dbReference>
<organism evidence="6 7">
    <name type="scientific">Rubus argutus</name>
    <name type="common">Southern blackberry</name>
    <dbReference type="NCBI Taxonomy" id="59490"/>
    <lineage>
        <taxon>Eukaryota</taxon>
        <taxon>Viridiplantae</taxon>
        <taxon>Streptophyta</taxon>
        <taxon>Embryophyta</taxon>
        <taxon>Tracheophyta</taxon>
        <taxon>Spermatophyta</taxon>
        <taxon>Magnoliopsida</taxon>
        <taxon>eudicotyledons</taxon>
        <taxon>Gunneridae</taxon>
        <taxon>Pentapetalae</taxon>
        <taxon>rosids</taxon>
        <taxon>fabids</taxon>
        <taxon>Rosales</taxon>
        <taxon>Rosaceae</taxon>
        <taxon>Rosoideae</taxon>
        <taxon>Rosoideae incertae sedis</taxon>
        <taxon>Rubus</taxon>
    </lineage>
</organism>
<sequence length="481" mass="52547">MKKVELVFIPAPGAGHLVSALQFGKRLLQRDDRISITVLAIKSAAPSSLGSYTQSLVASETRISLIDVPQADPPPQEFAKSPAKFFILNIENHLANVREILTNHVSSSRSKPDSVPIVGVVLDFFCVCMIDVINQLNLPSYLLMTSNAGYLALMLQFPKQHSQTGSPPKNSDPDWVVPGIVHPVPPNVLPVSMTDGSYSAYLGIASRFREAKGIIANTFVELETHAINSFSDDQTTPPVYPVGPVLDLNDGQARFNLNQAQRDRIMSWLDDQPESSVVFLCFGSMGSFGEAQVKEIALGLEQSGQRFLWSLRLTPPKGSNALTPIECSNLEEVLPDGFLERTRAKGLICGWAPQVEVLAHKAIGGFVSHCGWNSILESLWHGVPIVTWPMYAEQQLNAFRMVKELGLGLEMRLDYKRGGDEVVKADEIARAVVGVMDNSEVRKKVKEMGLVCRKAVEDGGSSSVSLGRFIEDVIGNHCGPD</sequence>
<dbReference type="FunFam" id="3.40.50.2000:FF:000080">
    <property type="entry name" value="Glycosyltransferase"/>
    <property type="match status" value="1"/>
</dbReference>
<dbReference type="Pfam" id="PF00201">
    <property type="entry name" value="UDPGT"/>
    <property type="match status" value="1"/>
</dbReference>
<evidence type="ECO:0000256" key="1">
    <source>
        <dbReference type="ARBA" id="ARBA00009995"/>
    </source>
</evidence>
<accession>A0AAW1XXE5</accession>
<dbReference type="Gene3D" id="3.40.50.2000">
    <property type="entry name" value="Glycogen Phosphorylase B"/>
    <property type="match status" value="2"/>
</dbReference>
<evidence type="ECO:0000256" key="3">
    <source>
        <dbReference type="ARBA" id="ARBA00022679"/>
    </source>
</evidence>
<dbReference type="EC" id="2.4.1.-" evidence="5"/>
<evidence type="ECO:0000313" key="6">
    <source>
        <dbReference type="EMBL" id="KAK9940750.1"/>
    </source>
</evidence>
<gene>
    <name evidence="6" type="ORF">M0R45_017393</name>
</gene>
<dbReference type="AlphaFoldDB" id="A0AAW1XXE5"/>
<dbReference type="InterPro" id="IPR050481">
    <property type="entry name" value="UDP-glycosyltransf_plant"/>
</dbReference>
<evidence type="ECO:0000256" key="2">
    <source>
        <dbReference type="ARBA" id="ARBA00022676"/>
    </source>
</evidence>
<dbReference type="PANTHER" id="PTHR48048">
    <property type="entry name" value="GLYCOSYLTRANSFERASE"/>
    <property type="match status" value="1"/>
</dbReference>
<dbReference type="SUPFAM" id="SSF53756">
    <property type="entry name" value="UDP-Glycosyltransferase/glycogen phosphorylase"/>
    <property type="match status" value="1"/>
</dbReference>
<dbReference type="Proteomes" id="UP001457282">
    <property type="component" value="Unassembled WGS sequence"/>
</dbReference>
<proteinExistence type="inferred from homology"/>
<dbReference type="PANTHER" id="PTHR48048:SF83">
    <property type="entry name" value="GLYCOSYLTRANSFERASE"/>
    <property type="match status" value="1"/>
</dbReference>